<feature type="transmembrane region" description="Helical" evidence="18">
    <location>
        <begin position="83"/>
        <end position="105"/>
    </location>
</feature>
<proteinExistence type="inferred from homology"/>
<keyword evidence="22" id="KW-1185">Reference proteome</keyword>
<evidence type="ECO:0000256" key="13">
    <source>
        <dbReference type="ARBA" id="ARBA00060927"/>
    </source>
</evidence>
<dbReference type="FunFam" id="3.30.2010.10:FF:000002">
    <property type="entry name" value="CAAX prenyl protease"/>
    <property type="match status" value="1"/>
</dbReference>
<evidence type="ECO:0000256" key="16">
    <source>
        <dbReference type="PIRSR" id="PIRSR627057-2"/>
    </source>
</evidence>
<comment type="catalytic activity">
    <reaction evidence="12">
        <text>Hydrolyzes the peptide bond -P2-(S-farnesyl or geranylgeranyl)C-P1'-P2'-P3'-COOH where P1' and P2' are amino acids with aliphatic side chains and P3' is any C-terminal residue.</text>
        <dbReference type="EC" id="3.4.24.84"/>
    </reaction>
</comment>
<organism evidence="21 22">
    <name type="scientific">Tilletia horrida</name>
    <dbReference type="NCBI Taxonomy" id="155126"/>
    <lineage>
        <taxon>Eukaryota</taxon>
        <taxon>Fungi</taxon>
        <taxon>Dikarya</taxon>
        <taxon>Basidiomycota</taxon>
        <taxon>Ustilaginomycotina</taxon>
        <taxon>Exobasidiomycetes</taxon>
        <taxon>Tilletiales</taxon>
        <taxon>Tilletiaceae</taxon>
        <taxon>Tilletia</taxon>
    </lineage>
</organism>
<feature type="binding site" evidence="16">
    <location>
        <position position="419"/>
    </location>
    <ligand>
        <name>Zn(2+)</name>
        <dbReference type="ChEBI" id="CHEBI:29105"/>
        <note>catalytic</note>
    </ligand>
</feature>
<dbReference type="GO" id="GO:0046872">
    <property type="term" value="F:metal ion binding"/>
    <property type="evidence" value="ECO:0007669"/>
    <property type="project" value="UniProtKB-KW"/>
</dbReference>
<evidence type="ECO:0000256" key="10">
    <source>
        <dbReference type="ARBA" id="ARBA00023049"/>
    </source>
</evidence>
<comment type="cofactor">
    <cofactor evidence="16">
        <name>Zn(2+)</name>
        <dbReference type="ChEBI" id="CHEBI:29105"/>
    </cofactor>
    <text evidence="16">Binds 1 zinc ion per subunit.</text>
</comment>
<dbReference type="GO" id="GO:0004222">
    <property type="term" value="F:metalloendopeptidase activity"/>
    <property type="evidence" value="ECO:0007669"/>
    <property type="project" value="InterPro"/>
</dbReference>
<comment type="similarity">
    <text evidence="13">Belongs to the peptidase M48A family.</text>
</comment>
<evidence type="ECO:0000256" key="14">
    <source>
        <dbReference type="ARBA" id="ARBA00083451"/>
    </source>
</evidence>
<dbReference type="GO" id="GO:0071586">
    <property type="term" value="P:CAAX-box protein processing"/>
    <property type="evidence" value="ECO:0007669"/>
    <property type="project" value="InterPro"/>
</dbReference>
<evidence type="ECO:0000256" key="18">
    <source>
        <dbReference type="SAM" id="Phobius"/>
    </source>
</evidence>
<evidence type="ECO:0000256" key="17">
    <source>
        <dbReference type="SAM" id="MobiDB-lite"/>
    </source>
</evidence>
<accession>A0AAN6GKL0</accession>
<evidence type="ECO:0000256" key="9">
    <source>
        <dbReference type="ARBA" id="ARBA00022989"/>
    </source>
</evidence>
<gene>
    <name evidence="21" type="primary">STE24</name>
    <name evidence="21" type="ORF">OC846_005546</name>
</gene>
<evidence type="ECO:0000256" key="3">
    <source>
        <dbReference type="ARBA" id="ARBA00022670"/>
    </source>
</evidence>
<feature type="active site" description="Proton donor" evidence="15">
    <location>
        <position position="423"/>
    </location>
</feature>
<dbReference type="PANTHER" id="PTHR10120">
    <property type="entry name" value="CAAX PRENYL PROTEASE 1"/>
    <property type="match status" value="1"/>
</dbReference>
<keyword evidence="10 21" id="KW-0482">Metalloprotease</keyword>
<dbReference type="EC" id="3.4.24.84" evidence="2"/>
<evidence type="ECO:0000256" key="12">
    <source>
        <dbReference type="ARBA" id="ARBA00044456"/>
    </source>
</evidence>
<evidence type="ECO:0000256" key="8">
    <source>
        <dbReference type="ARBA" id="ARBA00022833"/>
    </source>
</evidence>
<evidence type="ECO:0000256" key="5">
    <source>
        <dbReference type="ARBA" id="ARBA00022723"/>
    </source>
</evidence>
<dbReference type="Gene3D" id="3.30.2010.10">
    <property type="entry name" value="Metalloproteases ('zincins'), catalytic domain"/>
    <property type="match status" value="1"/>
</dbReference>
<dbReference type="GO" id="GO:0005789">
    <property type="term" value="C:endoplasmic reticulum membrane"/>
    <property type="evidence" value="ECO:0007669"/>
    <property type="project" value="UniProtKB-SubCell"/>
</dbReference>
<feature type="binding site" evidence="16">
    <location>
        <position position="315"/>
    </location>
    <ligand>
        <name>Zn(2+)</name>
        <dbReference type="ChEBI" id="CHEBI:29105"/>
        <note>catalytic</note>
    </ligand>
</feature>
<evidence type="ECO:0000313" key="22">
    <source>
        <dbReference type="Proteomes" id="UP001176517"/>
    </source>
</evidence>
<dbReference type="Pfam" id="PF01435">
    <property type="entry name" value="Peptidase_M48"/>
    <property type="match status" value="1"/>
</dbReference>
<keyword evidence="6 21" id="KW-0378">Hydrolase</keyword>
<comment type="caution">
    <text evidence="21">The sequence shown here is derived from an EMBL/GenBank/DDBJ whole genome shotgun (WGS) entry which is preliminary data.</text>
</comment>
<feature type="domain" description="Peptidase M48" evidence="19">
    <location>
        <begin position="242"/>
        <end position="573"/>
    </location>
</feature>
<dbReference type="Pfam" id="PF16491">
    <property type="entry name" value="Peptidase_M48_N"/>
    <property type="match status" value="1"/>
</dbReference>
<evidence type="ECO:0000256" key="1">
    <source>
        <dbReference type="ARBA" id="ARBA00004477"/>
    </source>
</evidence>
<keyword evidence="4 18" id="KW-0812">Transmembrane</keyword>
<feature type="transmembrane region" description="Helical" evidence="18">
    <location>
        <begin position="183"/>
        <end position="202"/>
    </location>
</feature>
<evidence type="ECO:0000256" key="11">
    <source>
        <dbReference type="ARBA" id="ARBA00023136"/>
    </source>
</evidence>
<evidence type="ECO:0000259" key="19">
    <source>
        <dbReference type="Pfam" id="PF01435"/>
    </source>
</evidence>
<keyword evidence="7" id="KW-0256">Endoplasmic reticulum</keyword>
<evidence type="ECO:0000256" key="15">
    <source>
        <dbReference type="PIRSR" id="PIRSR627057-1"/>
    </source>
</evidence>
<keyword evidence="11 18" id="KW-0472">Membrane</keyword>
<dbReference type="EMBL" id="JAPDMZ010000219">
    <property type="protein sequence ID" value="KAK0545741.1"/>
    <property type="molecule type" value="Genomic_DNA"/>
</dbReference>
<keyword evidence="9 18" id="KW-1133">Transmembrane helix</keyword>
<dbReference type="InterPro" id="IPR027057">
    <property type="entry name" value="CAXX_Prtase_1"/>
</dbReference>
<keyword evidence="8 16" id="KW-0862">Zinc</keyword>
<keyword evidence="3" id="KW-0645">Protease</keyword>
<feature type="binding site" evidence="16">
    <location>
        <position position="311"/>
    </location>
    <ligand>
        <name>Zn(2+)</name>
        <dbReference type="ChEBI" id="CHEBI:29105"/>
        <note>catalytic</note>
    </ligand>
</feature>
<dbReference type="InterPro" id="IPR001915">
    <property type="entry name" value="Peptidase_M48"/>
</dbReference>
<name>A0AAN6GKL0_9BASI</name>
<evidence type="ECO:0000256" key="6">
    <source>
        <dbReference type="ARBA" id="ARBA00022801"/>
    </source>
</evidence>
<comment type="subcellular location">
    <subcellularLocation>
        <location evidence="1">Endoplasmic reticulum membrane</location>
        <topology evidence="1">Multi-pass membrane protein</topology>
    </subcellularLocation>
</comment>
<evidence type="ECO:0000256" key="4">
    <source>
        <dbReference type="ARBA" id="ARBA00022692"/>
    </source>
</evidence>
<dbReference type="Proteomes" id="UP001176517">
    <property type="component" value="Unassembled WGS sequence"/>
</dbReference>
<feature type="region of interest" description="Disordered" evidence="17">
    <location>
        <begin position="448"/>
        <end position="483"/>
    </location>
</feature>
<dbReference type="CDD" id="cd07343">
    <property type="entry name" value="M48A_Zmpste24p_like"/>
    <property type="match status" value="1"/>
</dbReference>
<keyword evidence="5 16" id="KW-0479">Metal-binding</keyword>
<feature type="active site" evidence="15">
    <location>
        <position position="312"/>
    </location>
</feature>
<evidence type="ECO:0000259" key="20">
    <source>
        <dbReference type="Pfam" id="PF16491"/>
    </source>
</evidence>
<protein>
    <recommendedName>
        <fullName evidence="2">Ste24 endopeptidase</fullName>
        <ecNumber evidence="2">3.4.24.84</ecNumber>
    </recommendedName>
    <alternativeName>
        <fullName evidence="14">Prenyl protein-specific endoprotease 1</fullName>
    </alternativeName>
</protein>
<sequence>MSQAFVDAVSRLSSALDRDDIPWKNLVQALLVTVYAFETGLQLRQHAHYSPKRHPSPPSILQSHISQETFAKSQAYGRAKSQFALVSGLYAQLITAAIIHFDIYAHVWAASQHFLNTDGFHRLPFSLPKGEIAVSIAWTIGMFVVRELPSLPLTYYQHFVLEEAHGFNKMTRTLFISDTLKQWAIGLVIGCPLIGAVVGIIRWAGPNFVAYVCGFLLVFQIVAQIAYPTIIQPLFNTLTPLPDGPLKLRIEKLASALKFPLKSLHVVDGSKRSSHSNAYFSGLPFSKKFIVIFDSLICQARHDEIEAVLAHELGHWAHRDPTKLLLLAQATVLVNFGLFSFFIQNASLYSAFGFQLAPTSSPLLNKVLNKAVPAFSSTPAIAITEYLPVIVGLELFQLVLGPMDALIKFLMNSAVRRMEFAADRFAAELARPKLPPAELAQAAASATAPVKTATAGKDGDGSATDRASSPSSGEDEEEDTAAQLAARASTNGAAKGTGADGEQSVSAKALIKATELDESERDDPECLTPYAKLLGQALIRLHVENLSTIYYDSLYSAWNHSHPTLLERLNALQPFVQKAEKAQ</sequence>
<evidence type="ECO:0000313" key="21">
    <source>
        <dbReference type="EMBL" id="KAK0545741.1"/>
    </source>
</evidence>
<evidence type="ECO:0000256" key="2">
    <source>
        <dbReference type="ARBA" id="ARBA00012336"/>
    </source>
</evidence>
<feature type="transmembrane region" description="Helical" evidence="18">
    <location>
        <begin position="208"/>
        <end position="227"/>
    </location>
</feature>
<evidence type="ECO:0000256" key="7">
    <source>
        <dbReference type="ARBA" id="ARBA00022824"/>
    </source>
</evidence>
<dbReference type="AlphaFoldDB" id="A0AAN6GKL0"/>
<feature type="domain" description="CAAX prenyl protease 1 N-terminal" evidence="20">
    <location>
        <begin position="48"/>
        <end position="237"/>
    </location>
</feature>
<dbReference type="InterPro" id="IPR032456">
    <property type="entry name" value="Peptidase_M48_N"/>
</dbReference>
<reference evidence="21" key="1">
    <citation type="journal article" date="2023" name="PhytoFront">
        <title>Draft Genome Resources of Seven Strains of Tilletia horrida, Causal Agent of Kernel Smut of Rice.</title>
        <authorList>
            <person name="Khanal S."/>
            <person name="Antony Babu S."/>
            <person name="Zhou X.G."/>
        </authorList>
    </citation>
    <scope>NUCLEOTIDE SEQUENCE</scope>
    <source>
        <strain evidence="21">TX6</strain>
    </source>
</reference>